<feature type="signal peptide" evidence="1">
    <location>
        <begin position="1"/>
        <end position="24"/>
    </location>
</feature>
<gene>
    <name evidence="2" type="ORF">GCM10023172_20840</name>
</gene>
<dbReference type="Proteomes" id="UP001501243">
    <property type="component" value="Unassembled WGS sequence"/>
</dbReference>
<dbReference type="RefSeq" id="WP_208131222.1">
    <property type="nucleotide sequence ID" value="NZ_BAABGQ010000006.1"/>
</dbReference>
<proteinExistence type="predicted"/>
<evidence type="ECO:0000313" key="3">
    <source>
        <dbReference type="Proteomes" id="UP001501243"/>
    </source>
</evidence>
<organism evidence="2 3">
    <name type="scientific">Hymenobacter ginsengisoli</name>
    <dbReference type="NCBI Taxonomy" id="1051626"/>
    <lineage>
        <taxon>Bacteria</taxon>
        <taxon>Pseudomonadati</taxon>
        <taxon>Bacteroidota</taxon>
        <taxon>Cytophagia</taxon>
        <taxon>Cytophagales</taxon>
        <taxon>Hymenobacteraceae</taxon>
        <taxon>Hymenobacter</taxon>
    </lineage>
</organism>
<reference evidence="3" key="1">
    <citation type="journal article" date="2019" name="Int. J. Syst. Evol. Microbiol.">
        <title>The Global Catalogue of Microorganisms (GCM) 10K type strain sequencing project: providing services to taxonomists for standard genome sequencing and annotation.</title>
        <authorList>
            <consortium name="The Broad Institute Genomics Platform"/>
            <consortium name="The Broad Institute Genome Sequencing Center for Infectious Disease"/>
            <person name="Wu L."/>
            <person name="Ma J."/>
        </authorList>
    </citation>
    <scope>NUCLEOTIDE SEQUENCE [LARGE SCALE GENOMIC DNA]</scope>
    <source>
        <strain evidence="3">JCM 17841</strain>
    </source>
</reference>
<dbReference type="EMBL" id="BAABGQ010000006">
    <property type="protein sequence ID" value="GAA4500513.1"/>
    <property type="molecule type" value="Genomic_DNA"/>
</dbReference>
<evidence type="ECO:0000256" key="1">
    <source>
        <dbReference type="SAM" id="SignalP"/>
    </source>
</evidence>
<evidence type="ECO:0000313" key="2">
    <source>
        <dbReference type="EMBL" id="GAA4500513.1"/>
    </source>
</evidence>
<sequence>MIYIIKIMKISTCCFLLLCVCSIAYGLNRKGATKKRNAIVHKREANWAEVLAILTSKATDQDTARRKNIPLPEVAVLGVKGVQEIGLTNLPQQAGYRGNTLDKMAVYIPHPATTAVYTVEAVTLQLHRLRSFEEKFEQGELRIRLCEAKDVDHPPGASLLPQDLIISPKQSHKFREGKQEVKLASPLTLPMSGLYVVAEWQYVRATEDVAERKTRSAPLAANLSMAESYTWTSIGDNKQTWQKEGEAHSLSRLSPYYRGKIYNALMGVKVKEQE</sequence>
<accession>A0ABP8QBV6</accession>
<feature type="chain" id="PRO_5045084303" evidence="1">
    <location>
        <begin position="25"/>
        <end position="274"/>
    </location>
</feature>
<protein>
    <submittedName>
        <fullName evidence="2">Uncharacterized protein</fullName>
    </submittedName>
</protein>
<name>A0ABP8QBV6_9BACT</name>
<comment type="caution">
    <text evidence="2">The sequence shown here is derived from an EMBL/GenBank/DDBJ whole genome shotgun (WGS) entry which is preliminary data.</text>
</comment>
<keyword evidence="1" id="KW-0732">Signal</keyword>
<keyword evidence="3" id="KW-1185">Reference proteome</keyword>